<keyword evidence="3" id="KW-1185">Reference proteome</keyword>
<protein>
    <submittedName>
        <fullName evidence="2">Putative repeat protein (TIGR01451 family)</fullName>
    </submittedName>
</protein>
<evidence type="ECO:0000259" key="1">
    <source>
        <dbReference type="Pfam" id="PF01345"/>
    </source>
</evidence>
<dbReference type="InterPro" id="IPR001434">
    <property type="entry name" value="OmcB-like_DUF11"/>
</dbReference>
<dbReference type="Pfam" id="PF01345">
    <property type="entry name" value="DUF11"/>
    <property type="match status" value="1"/>
</dbReference>
<feature type="domain" description="DUF11" evidence="1">
    <location>
        <begin position="353"/>
        <end position="452"/>
    </location>
</feature>
<sequence>MPIVHRLILLVLVLIGVGVQPAAAQTRVENRATLTFTDAGGPRSVASNLVSLDVMAAAKRPTRISFRFPAPDFRFDGMVCQTTPVMAFTPAPVDEAALAASTPAARADAYADMFVVLEAEGQNRDPARRDTAVLDVDVGPVHTTLPLLETGVDTGVFAGGVPATASGKYADLVPCDVRRVRGVPIRLSFTEDDRSLASTVDLLIDPAGYVFDSTNGRMVDGAIVSIVDADGKPAAVIGEDGTSAYPSTVVTGQTVTDASGRVYPGLPGRYRFPLLPPGTYFLKITPPAGYTAPSLASDDAIGRLRDPLGGRFLVSAASSGGPIVLATPDPVYVDVPVDPIGTQGSGKTPDTLLLTKIASVRDASPGDIVQYRLLLENRGTAPESDVHLLDTLPVGLRYEPRSTRGASEPTVSSDGRQLDFAMTPLAPGGSVELRYVVTIAPGAPVGPALNRARAFSRGNASAEAAASVRLRPLAFSDAITIVGRVSEGACGDPAERRKGIPGVRLLLEDGTFVVTDRDGLYHIEGARAGRHVVQLDTGSIPASYEPVACDTDSRQAGSAISRFVEGVGNVVKRVDFQLRPTGRTVNAAAALPIEVLGDAEAAGSRDWLAGQMPGVAWLFPAVDHNPRAPVLRVAIKHLPGQRVALTVNGTQTDPLAFDGTDTSGIVAVTRWSGLPLIDGDNRLEARILTDDGRTVETLSRTVHYAGAPVRAAFDAAKSRLVADGIRQPLLAVRITDASGRPVRAGTLVPFSVEQPYAAAQELDLEQRRQLAGLDRGATTARVVGDDGYAFIALQPTTQAGGVSATVMLGGDTRVERFPVRAWLEATRNQWIVVGFGAGSLGFEQLSRHGRSLPRVERNRLVGDGQLALYAKGRIKGSWLLTIAYDSDRRYDPDRGLLGTIDPDRYYTVYGDGSRQGYDAATAKKLYLRLERREFYALFGDIETAMTDTQLTRYSRTLTGAKAAYQGRWLRASGFVARTAQLYRRDEIQGNGLSGPYRLSSSDIVPNSDKLRIEVRDRFRSERIVASTSLTRHIDYDIDAVAGTIRFREPVLSRDAALNPTFIVVDYEVEGGRGGKLAAGGRVAARVGRVEIGAAALRDETLGRATVVGADLRAKVAAGTEVRAEVATGGRAGLSSGTAILAEAEHHGGGVDVIGYVRQQDVGFGLGQQNLVEAGTRKVGLDGRVAIADRFSLAGSAWYQDMLVGSGRRVAGDARIEYRRPGGTLFAGGQFADDRGIDGRDRSSRLLMLGGSKSLFDGKLTLGGQTQFAPGGDKASVDFPIRHQLTAAWRVTPGIRLLGGYEITDGRDYAARTAQIGFDVAPWTGAKLMSTLNQQAIGENGARTFAQYGLNQSLPIGKRWTIDATLDAASTVRGRIPQGAVVNPLQPVASAGFLGRDQLNGDYAAVTLGATYRSPRWSWNGRIEYRDGTRDDRWGLISNVLRSLGEGRTLASSVRAYRLTDGEGRVATSAAADVALAWRPLDSRWSILERLVLRHEDADAGFRADNVLAVPTFAAGTQATTRIVNNLAVNYRSGPEGLGHGIEATVYYGAKYVQGRFADDRFDGYIDVTGFDLRRDIGTRFDIGVQGSVQHGWDRGTWSWSGGPSVGVSPATNVWISAGWNVAGYRDRDFEDDRYTRQGPYVTMRLKFDQLSLGAAGRALGIGR</sequence>
<proteinExistence type="predicted"/>
<gene>
    <name evidence="2" type="ORF">GGQ80_000452</name>
</gene>
<name>A0A840F8G0_9SPHN</name>
<dbReference type="InterPro" id="IPR047589">
    <property type="entry name" value="DUF11_rpt"/>
</dbReference>
<reference evidence="2 3" key="1">
    <citation type="submission" date="2020-08" db="EMBL/GenBank/DDBJ databases">
        <title>Genomic Encyclopedia of Type Strains, Phase IV (KMG-IV): sequencing the most valuable type-strain genomes for metagenomic binning, comparative biology and taxonomic classification.</title>
        <authorList>
            <person name="Goeker M."/>
        </authorList>
    </citation>
    <scope>NUCLEOTIDE SEQUENCE [LARGE SCALE GENOMIC DNA]</scope>
    <source>
        <strain evidence="2 3">YC6723</strain>
    </source>
</reference>
<comment type="caution">
    <text evidence="2">The sequence shown here is derived from an EMBL/GenBank/DDBJ whole genome shotgun (WGS) entry which is preliminary data.</text>
</comment>
<accession>A0A840F8G0</accession>
<dbReference type="Gene3D" id="2.60.40.10">
    <property type="entry name" value="Immunoglobulins"/>
    <property type="match status" value="1"/>
</dbReference>
<organism evidence="2 3">
    <name type="scientific">Sphingomonas jinjuensis</name>
    <dbReference type="NCBI Taxonomy" id="535907"/>
    <lineage>
        <taxon>Bacteria</taxon>
        <taxon>Pseudomonadati</taxon>
        <taxon>Pseudomonadota</taxon>
        <taxon>Alphaproteobacteria</taxon>
        <taxon>Sphingomonadales</taxon>
        <taxon>Sphingomonadaceae</taxon>
        <taxon>Sphingomonas</taxon>
    </lineage>
</organism>
<dbReference type="RefSeq" id="WP_183982131.1">
    <property type="nucleotide sequence ID" value="NZ_JACIEV010000001.1"/>
</dbReference>
<dbReference type="Proteomes" id="UP000529795">
    <property type="component" value="Unassembled WGS sequence"/>
</dbReference>
<evidence type="ECO:0000313" key="3">
    <source>
        <dbReference type="Proteomes" id="UP000529795"/>
    </source>
</evidence>
<dbReference type="NCBIfam" id="TIGR01451">
    <property type="entry name" value="B_ant_repeat"/>
    <property type="match status" value="1"/>
</dbReference>
<dbReference type="EMBL" id="JACIEV010000001">
    <property type="protein sequence ID" value="MBB4152576.1"/>
    <property type="molecule type" value="Genomic_DNA"/>
</dbReference>
<dbReference type="InterPro" id="IPR008969">
    <property type="entry name" value="CarboxyPept-like_regulatory"/>
</dbReference>
<dbReference type="InterPro" id="IPR013783">
    <property type="entry name" value="Ig-like_fold"/>
</dbReference>
<evidence type="ECO:0000313" key="2">
    <source>
        <dbReference type="EMBL" id="MBB4152576.1"/>
    </source>
</evidence>
<dbReference type="SUPFAM" id="SSF49464">
    <property type="entry name" value="Carboxypeptidase regulatory domain-like"/>
    <property type="match status" value="1"/>
</dbReference>